<sequence length="332" mass="36193">MTNFRPIDGVRAAGLLAVLAGPAFAQNVEITYGTNWVAQAEHGGFYQSVADGTYADCGVDVTILSGGPQVNNQALMLAGRIDLYMGGHLDAYFAVANDLPLINVAASFQKEPQVLLTHPGRVEDFAGMTDLTMIVQDGAVYYEWMKAAYGFSDDQRQPYTFNSAPFIVNEDSAMQGYLSSEPFAVERETGWAPDVHLIADAGYTSYSTTIQGTKQFVEENPEAVQCFVDGTAIGWYNYLYGENSAANEMILADNPDMTQEAIDYAVEKMIEYGIVDSGDALELGIGAMTDARMEDFYTKMVEAGVLEPGLDYQASYTLDFVNKGVGMELRPE</sequence>
<dbReference type="PANTHER" id="PTHR31528:SF3">
    <property type="entry name" value="THIAMINE BIOSYNTHESIS PROTEIN HI_0357-RELATED"/>
    <property type="match status" value="1"/>
</dbReference>
<dbReference type="PANTHER" id="PTHR31528">
    <property type="entry name" value="4-AMINO-5-HYDROXYMETHYL-2-METHYLPYRIMIDINE PHOSPHATE SYNTHASE THI11-RELATED"/>
    <property type="match status" value="1"/>
</dbReference>
<organism evidence="3 4">
    <name type="scientific">Roseisalinus antarcticus</name>
    <dbReference type="NCBI Taxonomy" id="254357"/>
    <lineage>
        <taxon>Bacteria</taxon>
        <taxon>Pseudomonadati</taxon>
        <taxon>Pseudomonadota</taxon>
        <taxon>Alphaproteobacteria</taxon>
        <taxon>Rhodobacterales</taxon>
        <taxon>Roseobacteraceae</taxon>
        <taxon>Roseisalinus</taxon>
    </lineage>
</organism>
<accession>A0A1Y5TUR2</accession>
<dbReference type="InterPro" id="IPR015168">
    <property type="entry name" value="SsuA/THI5"/>
</dbReference>
<evidence type="ECO:0000256" key="1">
    <source>
        <dbReference type="SAM" id="SignalP"/>
    </source>
</evidence>
<feature type="domain" description="SsuA/THI5-like" evidence="2">
    <location>
        <begin position="40"/>
        <end position="236"/>
    </location>
</feature>
<reference evidence="3 4" key="1">
    <citation type="submission" date="2017-03" db="EMBL/GenBank/DDBJ databases">
        <authorList>
            <person name="Afonso C.L."/>
            <person name="Miller P.J."/>
            <person name="Scott M.A."/>
            <person name="Spackman E."/>
            <person name="Goraichik I."/>
            <person name="Dimitrov K.M."/>
            <person name="Suarez D.L."/>
            <person name="Swayne D.E."/>
        </authorList>
    </citation>
    <scope>NUCLEOTIDE SEQUENCE [LARGE SCALE GENOMIC DNA]</scope>
    <source>
        <strain evidence="3 4">CECT 7023</strain>
    </source>
</reference>
<evidence type="ECO:0000259" key="2">
    <source>
        <dbReference type="Pfam" id="PF09084"/>
    </source>
</evidence>
<proteinExistence type="predicted"/>
<dbReference type="SUPFAM" id="SSF53850">
    <property type="entry name" value="Periplasmic binding protein-like II"/>
    <property type="match status" value="1"/>
</dbReference>
<dbReference type="InterPro" id="IPR027939">
    <property type="entry name" value="NMT1/THI5"/>
</dbReference>
<feature type="chain" id="PRO_5012961068" evidence="1">
    <location>
        <begin position="26"/>
        <end position="332"/>
    </location>
</feature>
<dbReference type="OrthoDB" id="5372616at2"/>
<dbReference type="AlphaFoldDB" id="A0A1Y5TUR2"/>
<keyword evidence="4" id="KW-1185">Reference proteome</keyword>
<protein>
    <submittedName>
        <fullName evidence="3">NMT1/THI5 like protein</fullName>
    </submittedName>
</protein>
<feature type="signal peptide" evidence="1">
    <location>
        <begin position="1"/>
        <end position="25"/>
    </location>
</feature>
<keyword evidence="1" id="KW-0732">Signal</keyword>
<evidence type="ECO:0000313" key="4">
    <source>
        <dbReference type="Proteomes" id="UP000193900"/>
    </source>
</evidence>
<dbReference type="Proteomes" id="UP000193900">
    <property type="component" value="Unassembled WGS sequence"/>
</dbReference>
<dbReference type="RefSeq" id="WP_085880109.1">
    <property type="nucleotide sequence ID" value="NZ_FWFZ01000020.1"/>
</dbReference>
<dbReference type="Gene3D" id="3.40.190.10">
    <property type="entry name" value="Periplasmic binding protein-like II"/>
    <property type="match status" value="2"/>
</dbReference>
<evidence type="ECO:0000313" key="3">
    <source>
        <dbReference type="EMBL" id="SLN68462.1"/>
    </source>
</evidence>
<gene>
    <name evidence="3" type="ORF">ROA7023_03322</name>
</gene>
<dbReference type="GO" id="GO:0009228">
    <property type="term" value="P:thiamine biosynthetic process"/>
    <property type="evidence" value="ECO:0007669"/>
    <property type="project" value="InterPro"/>
</dbReference>
<name>A0A1Y5TUR2_9RHOB</name>
<dbReference type="EMBL" id="FWFZ01000020">
    <property type="protein sequence ID" value="SLN68462.1"/>
    <property type="molecule type" value="Genomic_DNA"/>
</dbReference>
<dbReference type="Pfam" id="PF09084">
    <property type="entry name" value="NMT1"/>
    <property type="match status" value="1"/>
</dbReference>